<comment type="cofactor">
    <cofactor evidence="9 11">
        <name>Zn(2+)</name>
        <dbReference type="ChEBI" id="CHEBI:29105"/>
    </cofactor>
    <text evidence="9 11">Binds 1 zinc ion per subunit.</text>
</comment>
<organism evidence="12 13">
    <name type="scientific">Geodermatophilus aquaeductus</name>
    <dbReference type="NCBI Taxonomy" id="1564161"/>
    <lineage>
        <taxon>Bacteria</taxon>
        <taxon>Bacillati</taxon>
        <taxon>Actinomycetota</taxon>
        <taxon>Actinomycetes</taxon>
        <taxon>Geodermatophilales</taxon>
        <taxon>Geodermatophilaceae</taxon>
        <taxon>Geodermatophilus</taxon>
    </lineage>
</organism>
<feature type="active site" description="Charge relay system" evidence="10">
    <location>
        <position position="108"/>
    </location>
</feature>
<dbReference type="AlphaFoldDB" id="A0A521EY11"/>
<evidence type="ECO:0000256" key="8">
    <source>
        <dbReference type="ARBA" id="ARBA00048807"/>
    </source>
</evidence>
<keyword evidence="6 9" id="KW-0862">Zinc</keyword>
<evidence type="ECO:0000256" key="6">
    <source>
        <dbReference type="ARBA" id="ARBA00022833"/>
    </source>
</evidence>
<dbReference type="PANTHER" id="PTHR12589">
    <property type="entry name" value="PYRUVOYL TETRAHYDROBIOPTERIN SYNTHASE"/>
    <property type="match status" value="1"/>
</dbReference>
<dbReference type="PANTHER" id="PTHR12589:SF7">
    <property type="entry name" value="6-PYRUVOYL TETRAHYDROBIOPTERIN SYNTHASE"/>
    <property type="match status" value="1"/>
</dbReference>
<feature type="binding site" evidence="11">
    <location>
        <position position="31"/>
    </location>
    <ligand>
        <name>Zn(2+)</name>
        <dbReference type="ChEBI" id="CHEBI:29105"/>
    </ligand>
</feature>
<protein>
    <recommendedName>
        <fullName evidence="3 9">6-carboxy-5,6,7,8-tetrahydropterin synthase</fullName>
        <ecNumber evidence="9">4.-.-.-</ecNumber>
    </recommendedName>
</protein>
<dbReference type="Proteomes" id="UP000317484">
    <property type="component" value="Unassembled WGS sequence"/>
</dbReference>
<dbReference type="Gene3D" id="3.30.479.10">
    <property type="entry name" value="6-pyruvoyl tetrahydropterin synthase/QueD"/>
    <property type="match status" value="1"/>
</dbReference>
<dbReference type="NCBIfam" id="TIGR03367">
    <property type="entry name" value="queuosine_QueD"/>
    <property type="match status" value="1"/>
</dbReference>
<dbReference type="UniPathway" id="UPA00391"/>
<evidence type="ECO:0000256" key="5">
    <source>
        <dbReference type="ARBA" id="ARBA00022785"/>
    </source>
</evidence>
<dbReference type="GO" id="GO:0008616">
    <property type="term" value="P:tRNA queuosine(34) biosynthetic process"/>
    <property type="evidence" value="ECO:0007669"/>
    <property type="project" value="UniProtKB-KW"/>
</dbReference>
<dbReference type="EC" id="4.-.-.-" evidence="9"/>
<evidence type="ECO:0000256" key="11">
    <source>
        <dbReference type="PIRSR" id="PIRSR006113-2"/>
    </source>
</evidence>
<name>A0A521EY11_9ACTN</name>
<evidence type="ECO:0000256" key="7">
    <source>
        <dbReference type="ARBA" id="ARBA00023239"/>
    </source>
</evidence>
<dbReference type="SUPFAM" id="SSF55620">
    <property type="entry name" value="Tetrahydrobiopterin biosynthesis enzymes-like"/>
    <property type="match status" value="1"/>
</dbReference>
<keyword evidence="4 9" id="KW-0479">Metal-binding</keyword>
<keyword evidence="13" id="KW-1185">Reference proteome</keyword>
<dbReference type="GO" id="GO:0046872">
    <property type="term" value="F:metal ion binding"/>
    <property type="evidence" value="ECO:0007669"/>
    <property type="project" value="UniProtKB-KW"/>
</dbReference>
<gene>
    <name evidence="12" type="ORF">SAMN06273567_106134</name>
</gene>
<reference evidence="12 13" key="1">
    <citation type="submission" date="2017-05" db="EMBL/GenBank/DDBJ databases">
        <authorList>
            <person name="Varghese N."/>
            <person name="Submissions S."/>
        </authorList>
    </citation>
    <scope>NUCLEOTIDE SEQUENCE [LARGE SCALE GENOMIC DNA]</scope>
    <source>
        <strain evidence="12 13">DSM 46834</strain>
    </source>
</reference>
<feature type="binding site" evidence="11">
    <location>
        <position position="14"/>
    </location>
    <ligand>
        <name>Zn(2+)</name>
        <dbReference type="ChEBI" id="CHEBI:29105"/>
    </ligand>
</feature>
<sequence>MTELWRTFSFDAAHYLPKVPAGHKCGNMHGHTYTVEIRLRGEVDPVAGWVRDFGDIKEAFRPLEAELDHKVLNDVPGLDNPTSELLAQWLWERLIDVLPDLYSVSVSETANSGVVYRGAPSV</sequence>
<dbReference type="Pfam" id="PF01242">
    <property type="entry name" value="PTPS"/>
    <property type="match status" value="1"/>
</dbReference>
<keyword evidence="7 9" id="KW-0456">Lyase</keyword>
<evidence type="ECO:0000256" key="2">
    <source>
        <dbReference type="ARBA" id="ARBA00008900"/>
    </source>
</evidence>
<evidence type="ECO:0000313" key="12">
    <source>
        <dbReference type="EMBL" id="SMO88824.1"/>
    </source>
</evidence>
<comment type="pathway">
    <text evidence="1 9">Purine metabolism; 7-cyano-7-deazaguanine biosynthesis.</text>
</comment>
<evidence type="ECO:0000256" key="9">
    <source>
        <dbReference type="PIRNR" id="PIRNR006113"/>
    </source>
</evidence>
<evidence type="ECO:0000256" key="10">
    <source>
        <dbReference type="PIRSR" id="PIRSR006113-1"/>
    </source>
</evidence>
<keyword evidence="5 9" id="KW-0671">Queuosine biosynthesis</keyword>
<dbReference type="EMBL" id="FXTJ01000006">
    <property type="protein sequence ID" value="SMO88824.1"/>
    <property type="molecule type" value="Genomic_DNA"/>
</dbReference>
<feature type="active site" description="Proton acceptor" evidence="10">
    <location>
        <position position="25"/>
    </location>
</feature>
<dbReference type="FunFam" id="3.30.479.10:FF:000001">
    <property type="entry name" value="6-carboxy-5,6,7,8-tetrahydropterin synthase"/>
    <property type="match status" value="1"/>
</dbReference>
<dbReference type="GO" id="GO:0070497">
    <property type="term" value="F:6-carboxytetrahydropterin synthase activity"/>
    <property type="evidence" value="ECO:0007669"/>
    <property type="project" value="UniProtKB-EC"/>
</dbReference>
<accession>A0A521EY11</accession>
<evidence type="ECO:0000313" key="13">
    <source>
        <dbReference type="Proteomes" id="UP000317484"/>
    </source>
</evidence>
<comment type="similarity">
    <text evidence="2 9">Belongs to the PTPS family. QueD subfamily.</text>
</comment>
<evidence type="ECO:0000256" key="3">
    <source>
        <dbReference type="ARBA" id="ARBA00018141"/>
    </source>
</evidence>
<comment type="catalytic activity">
    <reaction evidence="8 9">
        <text>7,8-dihydroneopterin 3'-triphosphate + H2O = 6-carboxy-5,6,7,8-tetrahydropterin + triphosphate + acetaldehyde + 2 H(+)</text>
        <dbReference type="Rhea" id="RHEA:27966"/>
        <dbReference type="ChEBI" id="CHEBI:15343"/>
        <dbReference type="ChEBI" id="CHEBI:15377"/>
        <dbReference type="ChEBI" id="CHEBI:15378"/>
        <dbReference type="ChEBI" id="CHEBI:18036"/>
        <dbReference type="ChEBI" id="CHEBI:58462"/>
        <dbReference type="ChEBI" id="CHEBI:61032"/>
        <dbReference type="EC" id="4.1.2.50"/>
    </reaction>
</comment>
<dbReference type="RefSeq" id="WP_142459483.1">
    <property type="nucleotide sequence ID" value="NZ_FXTJ01000006.1"/>
</dbReference>
<dbReference type="InterPro" id="IPR007115">
    <property type="entry name" value="6-PTP_synth/QueD"/>
</dbReference>
<feature type="active site" description="Charge relay system" evidence="10">
    <location>
        <position position="69"/>
    </location>
</feature>
<proteinExistence type="inferred from homology"/>
<evidence type="ECO:0000256" key="4">
    <source>
        <dbReference type="ARBA" id="ARBA00022723"/>
    </source>
</evidence>
<dbReference type="InterPro" id="IPR038418">
    <property type="entry name" value="6-PTP_synth/QueD_sf"/>
</dbReference>
<feature type="binding site" evidence="11">
    <location>
        <position position="29"/>
    </location>
    <ligand>
        <name>Zn(2+)</name>
        <dbReference type="ChEBI" id="CHEBI:29105"/>
    </ligand>
</feature>
<evidence type="ECO:0000256" key="1">
    <source>
        <dbReference type="ARBA" id="ARBA00005061"/>
    </source>
</evidence>
<dbReference type="PIRSF" id="PIRSF006113">
    <property type="entry name" value="PTP_synth"/>
    <property type="match status" value="1"/>
</dbReference>